<dbReference type="Gene3D" id="3.40.50.2000">
    <property type="entry name" value="Glycogen Phosphorylase B"/>
    <property type="match status" value="1"/>
</dbReference>
<name>A0AA41UKZ0_9MICO</name>
<dbReference type="Proteomes" id="UP001165341">
    <property type="component" value="Unassembled WGS sequence"/>
</dbReference>
<protein>
    <submittedName>
        <fullName evidence="7">Glycosyltransferase</fullName>
        <ecNumber evidence="7">2.4.-.-</ecNumber>
    </submittedName>
</protein>
<keyword evidence="8" id="KW-1185">Reference proteome</keyword>
<dbReference type="CDD" id="cd03801">
    <property type="entry name" value="GT4_PimA-like"/>
    <property type="match status" value="1"/>
</dbReference>
<dbReference type="SUPFAM" id="SSF53756">
    <property type="entry name" value="UDP-Glycosyltransferase/glycogen phosphorylase"/>
    <property type="match status" value="1"/>
</dbReference>
<proteinExistence type="inferred from homology"/>
<sequence>MPKIRPGVVSVVLVNFKGAADTIEAIAHLDRVDWPQERLEIVVVENASGDGSAELLRAAVPHAKIVVSRSNLGFAGGCNLGVAESNGEYVAFLNNDAKPDPQWIRAAVERFSESPAIGAVASKVLDWDGNHVDYLGSALTWFGMGYKPLTAEPVPSAETPGMDVLFGTGSAMFVRRSVFDALKGFDERFFMFFEDVDLGWRLNLLGWRYAYEPRSIAFHKHHASMNSFGSFKETYLLERNALFALYKNLGSDALREALPAAMALSVRRGIAKGKIDSTSLDIRKGSDDSETHSIFPKDSAASLFALDQFVEELPGLKASRDEIQASRVVPDGRLWKLFGLTDAPSFQDDYYLEGYEKIVTAFDVTEPAAVLKVVIVTGDPIGAKMAGPAIRAWNIALALSKTHLVTLVTLSGLEPVDAPFDIVHIPAGDDRAFSKLERWTDVIIFQGHAMAVFDSLRRSKKILVVDIYDPMHLEQLEQGRELPAAVWDKQVSDATAVLNEQLGRGDFFLCASDRQRQFYLGQLAGLGRINPANYASDPDLLGLISVVPFGLDRVPPKHVKQVLKSVVPGIGDNDKVILWSGGLYNWFDPKTLIRAVAALSVAHPDVRLFFQGTKHPHPGVPEMAVVSESRQLASELGALERTVFFNASWVDYADRQNFLTEADAGVSTHFSHIETTFSFRTRVLDYLWAELPMVLTKGDYFAELVEAENLGIVVDSGDEVQLAAALEKILYDPEFIALAKANIGRVREKFFWDNALAPLVEFMENPHHAADQTVRGQSRSHASLEESRPRRRVKKHGFRHDLGLVMFYFRNGGLPVISRKISRRLRRRLK</sequence>
<dbReference type="InterPro" id="IPR029044">
    <property type="entry name" value="Nucleotide-diphossugar_trans"/>
</dbReference>
<evidence type="ECO:0000313" key="7">
    <source>
        <dbReference type="EMBL" id="MCI4658401.1"/>
    </source>
</evidence>
<comment type="pathway">
    <text evidence="1">Cell wall biogenesis; cell wall polysaccharide biosynthesis.</text>
</comment>
<reference evidence="7" key="1">
    <citation type="submission" date="2022-03" db="EMBL/GenBank/DDBJ databases">
        <title>Cryobacterium sp. nov. strain ZS14-85, isolated from Antarctic soil.</title>
        <authorList>
            <person name="Li J."/>
            <person name="Niu G."/>
        </authorList>
    </citation>
    <scope>NUCLEOTIDE SEQUENCE</scope>
    <source>
        <strain evidence="7">ZS14-85</strain>
    </source>
</reference>
<dbReference type="AlphaFoldDB" id="A0AA41UKZ0"/>
<dbReference type="EC" id="2.4.-.-" evidence="7"/>
<dbReference type="EMBL" id="JALGAR010000002">
    <property type="protein sequence ID" value="MCI4658401.1"/>
    <property type="molecule type" value="Genomic_DNA"/>
</dbReference>
<dbReference type="CDD" id="cd04186">
    <property type="entry name" value="GT_2_like_c"/>
    <property type="match status" value="1"/>
</dbReference>
<dbReference type="RefSeq" id="WP_243012121.1">
    <property type="nucleotide sequence ID" value="NZ_JALGAR010000002.1"/>
</dbReference>
<accession>A0AA41UKZ0</accession>
<feature type="domain" description="Glycosyltransferase 2-like" evidence="6">
    <location>
        <begin position="13"/>
        <end position="146"/>
    </location>
</feature>
<dbReference type="PANTHER" id="PTHR43179">
    <property type="entry name" value="RHAMNOSYLTRANSFERASE WBBL"/>
    <property type="match status" value="1"/>
</dbReference>
<organism evidence="7 8">
    <name type="scientific">Cryobacterium zhongshanensis</name>
    <dbReference type="NCBI Taxonomy" id="2928153"/>
    <lineage>
        <taxon>Bacteria</taxon>
        <taxon>Bacillati</taxon>
        <taxon>Actinomycetota</taxon>
        <taxon>Actinomycetes</taxon>
        <taxon>Micrococcales</taxon>
        <taxon>Microbacteriaceae</taxon>
        <taxon>Cryobacterium</taxon>
    </lineage>
</organism>
<evidence type="ECO:0000256" key="5">
    <source>
        <dbReference type="SAM" id="MobiDB-lite"/>
    </source>
</evidence>
<dbReference type="PANTHER" id="PTHR43179:SF12">
    <property type="entry name" value="GALACTOFURANOSYLTRANSFERASE GLFT2"/>
    <property type="match status" value="1"/>
</dbReference>
<evidence type="ECO:0000256" key="1">
    <source>
        <dbReference type="ARBA" id="ARBA00004776"/>
    </source>
</evidence>
<evidence type="ECO:0000313" key="8">
    <source>
        <dbReference type="Proteomes" id="UP001165341"/>
    </source>
</evidence>
<dbReference type="Pfam" id="PF13692">
    <property type="entry name" value="Glyco_trans_1_4"/>
    <property type="match status" value="1"/>
</dbReference>
<gene>
    <name evidence="7" type="ORF">MQH31_11335</name>
</gene>
<evidence type="ECO:0000256" key="4">
    <source>
        <dbReference type="ARBA" id="ARBA00022679"/>
    </source>
</evidence>
<keyword evidence="4 7" id="KW-0808">Transferase</keyword>
<evidence type="ECO:0000256" key="2">
    <source>
        <dbReference type="ARBA" id="ARBA00006739"/>
    </source>
</evidence>
<dbReference type="InterPro" id="IPR001173">
    <property type="entry name" value="Glyco_trans_2-like"/>
</dbReference>
<feature type="region of interest" description="Disordered" evidence="5">
    <location>
        <begin position="770"/>
        <end position="793"/>
    </location>
</feature>
<keyword evidence="3 7" id="KW-0328">Glycosyltransferase</keyword>
<evidence type="ECO:0000259" key="6">
    <source>
        <dbReference type="Pfam" id="PF00535"/>
    </source>
</evidence>
<evidence type="ECO:0000256" key="3">
    <source>
        <dbReference type="ARBA" id="ARBA00022676"/>
    </source>
</evidence>
<dbReference type="SUPFAM" id="SSF53448">
    <property type="entry name" value="Nucleotide-diphospho-sugar transferases"/>
    <property type="match status" value="1"/>
</dbReference>
<dbReference type="GO" id="GO:0016757">
    <property type="term" value="F:glycosyltransferase activity"/>
    <property type="evidence" value="ECO:0007669"/>
    <property type="project" value="UniProtKB-KW"/>
</dbReference>
<dbReference type="Pfam" id="PF00535">
    <property type="entry name" value="Glycos_transf_2"/>
    <property type="match status" value="1"/>
</dbReference>
<comment type="similarity">
    <text evidence="2">Belongs to the glycosyltransferase 2 family.</text>
</comment>
<dbReference type="Gene3D" id="3.90.550.10">
    <property type="entry name" value="Spore Coat Polysaccharide Biosynthesis Protein SpsA, Chain A"/>
    <property type="match status" value="1"/>
</dbReference>
<comment type="caution">
    <text evidence="7">The sequence shown here is derived from an EMBL/GenBank/DDBJ whole genome shotgun (WGS) entry which is preliminary data.</text>
</comment>